<name>A0A0S1AZJ7_9GAMM</name>
<feature type="compositionally biased region" description="Basic and acidic residues" evidence="1">
    <location>
        <begin position="200"/>
        <end position="212"/>
    </location>
</feature>
<feature type="compositionally biased region" description="Acidic residues" evidence="1">
    <location>
        <begin position="213"/>
        <end position="224"/>
    </location>
</feature>
<evidence type="ECO:0000256" key="1">
    <source>
        <dbReference type="SAM" id="MobiDB-lite"/>
    </source>
</evidence>
<dbReference type="PATRIC" id="fig|128780.6.peg.1875"/>
<proteinExistence type="predicted"/>
<protein>
    <submittedName>
        <fullName evidence="3">Phage-related protein</fullName>
    </submittedName>
</protein>
<dbReference type="AlphaFoldDB" id="A0A0S1AZJ7"/>
<keyword evidence="2" id="KW-0472">Membrane</keyword>
<evidence type="ECO:0000313" key="3">
    <source>
        <dbReference type="EMBL" id="ALJ28245.1"/>
    </source>
</evidence>
<organism evidence="3 4">
    <name type="scientific">Stenotrophomonas acidaminiphila</name>
    <dbReference type="NCBI Taxonomy" id="128780"/>
    <lineage>
        <taxon>Bacteria</taxon>
        <taxon>Pseudomonadati</taxon>
        <taxon>Pseudomonadota</taxon>
        <taxon>Gammaproteobacteria</taxon>
        <taxon>Lysobacterales</taxon>
        <taxon>Lysobacteraceae</taxon>
        <taxon>Stenotrophomonas</taxon>
    </lineage>
</organism>
<sequence>MPAWEFRPGNCPRRDGDGPSGGLPFYFCEAVNTYNGDSYACKKRTENRYTYPSSATCDKKPSVTMQSLPVTGSTQCLGGCVYVYAQNADDTSSASPTGAVCNVLDYKSNCPSGSYWNDYMGVCEPMEKPCPPGQKKVNGQCVPDGKCPDGMIAVPGTTPGAIQQGALYCKPAENECPPGNVKSPSGQCLPGDGQCAVGEAKGKDGTCKRDSDGDGTPDSEEGPDDPNKDSASGGDSCNAPPSCSGNAISCIQVKIQWRIDCNTRKNRNITGGTCAAMPICTGDKCDAMEYSSLLQQWKSACALEKLAKNGTGTPGDGEGCGAGDANCNGVADVLEGSGEASEPGDGTADVDGAKKWGIAVSAGMLDQGNIFGGGSCPQPPSFQLMGVAISGADFPHWCKAMAILRGLILVFGAFTALKILMGGVG</sequence>
<dbReference type="Proteomes" id="UP000061010">
    <property type="component" value="Chromosome"/>
</dbReference>
<evidence type="ECO:0000256" key="2">
    <source>
        <dbReference type="SAM" id="Phobius"/>
    </source>
</evidence>
<dbReference type="EMBL" id="CP012900">
    <property type="protein sequence ID" value="ALJ28245.1"/>
    <property type="molecule type" value="Genomic_DNA"/>
</dbReference>
<feature type="region of interest" description="Disordered" evidence="1">
    <location>
        <begin position="200"/>
        <end position="236"/>
    </location>
</feature>
<keyword evidence="2" id="KW-1133">Transmembrane helix</keyword>
<keyword evidence="4" id="KW-1185">Reference proteome</keyword>
<evidence type="ECO:0000313" key="4">
    <source>
        <dbReference type="Proteomes" id="UP000061010"/>
    </source>
</evidence>
<reference evidence="3 4" key="1">
    <citation type="journal article" date="2015" name="Genome Announc.">
        <title>Complete Genome Sequencing of Stenotrophomonas acidaminiphila ZAC14D2_NAIMI4_2, a Multidrug-Resistant Strain Isolated from Sediments of a Polluted River in Mexico, Uncovers New Antibiotic Resistance Genes and a Novel Class-II Lasso Peptide Biosynthesis Gene Cluster.</title>
        <authorList>
            <person name="Vinuesa P."/>
            <person name="Ochoa-Sanchez L.E."/>
        </authorList>
    </citation>
    <scope>NUCLEOTIDE SEQUENCE [LARGE SCALE GENOMIC DNA]</scope>
    <source>
        <strain evidence="3 4">ZAC14D2_NAIMI4_2</strain>
    </source>
</reference>
<accession>A0A0S1AZJ7</accession>
<keyword evidence="2" id="KW-0812">Transmembrane</keyword>
<gene>
    <name evidence="3" type="ORF">AOT14_18680</name>
</gene>
<dbReference type="KEGG" id="sacz:AOT14_18680"/>
<feature type="transmembrane region" description="Helical" evidence="2">
    <location>
        <begin position="402"/>
        <end position="421"/>
    </location>
</feature>